<organism evidence="1 2">
    <name type="scientific">Marinomonas balearica</name>
    <dbReference type="NCBI Taxonomy" id="491947"/>
    <lineage>
        <taxon>Bacteria</taxon>
        <taxon>Pseudomonadati</taxon>
        <taxon>Pseudomonadota</taxon>
        <taxon>Gammaproteobacteria</taxon>
        <taxon>Oceanospirillales</taxon>
        <taxon>Oceanospirillaceae</taxon>
        <taxon>Marinomonas</taxon>
    </lineage>
</organism>
<dbReference type="AlphaFoldDB" id="A0A4R6MEC0"/>
<reference evidence="1 2" key="1">
    <citation type="submission" date="2019-03" db="EMBL/GenBank/DDBJ databases">
        <title>Genomic Encyclopedia of Type Strains, Phase III (KMG-III): the genomes of soil and plant-associated and newly described type strains.</title>
        <authorList>
            <person name="Whitman W."/>
        </authorList>
    </citation>
    <scope>NUCLEOTIDE SEQUENCE [LARGE SCALE GENOMIC DNA]</scope>
    <source>
        <strain evidence="1 2">CECT 7378</strain>
    </source>
</reference>
<dbReference type="RefSeq" id="WP_133502433.1">
    <property type="nucleotide sequence ID" value="NZ_SNXC01000009.1"/>
</dbReference>
<accession>A0A4R6MEC0</accession>
<sequence length="96" mass="11385">MENINRLFSTATFLYGIHKDKSVAEDTYRKLYPVLVSTIRRQGRDSQQAKDLLSLMGSLPSYGVQRRNFKRRYIDNVSGWKKLPEDPKNFPYGYWY</sequence>
<dbReference type="Proteomes" id="UP000294656">
    <property type="component" value="Unassembled WGS sequence"/>
</dbReference>
<keyword evidence="2" id="KW-1185">Reference proteome</keyword>
<dbReference type="OrthoDB" id="6295341at2"/>
<dbReference type="EMBL" id="SNXC01000009">
    <property type="protein sequence ID" value="TDO99585.1"/>
    <property type="molecule type" value="Genomic_DNA"/>
</dbReference>
<evidence type="ECO:0000313" key="2">
    <source>
        <dbReference type="Proteomes" id="UP000294656"/>
    </source>
</evidence>
<protein>
    <submittedName>
        <fullName evidence="1">Uncharacterized protein</fullName>
    </submittedName>
</protein>
<name>A0A4R6MEC0_9GAMM</name>
<comment type="caution">
    <text evidence="1">The sequence shown here is derived from an EMBL/GenBank/DDBJ whole genome shotgun (WGS) entry which is preliminary data.</text>
</comment>
<evidence type="ECO:0000313" key="1">
    <source>
        <dbReference type="EMBL" id="TDO99585.1"/>
    </source>
</evidence>
<gene>
    <name evidence="1" type="ORF">DFP79_0570</name>
</gene>
<proteinExistence type="predicted"/>